<proteinExistence type="inferred from homology"/>
<dbReference type="GO" id="GO:0005179">
    <property type="term" value="F:hormone activity"/>
    <property type="evidence" value="ECO:0007669"/>
    <property type="project" value="InterPro"/>
</dbReference>
<evidence type="ECO:0000256" key="11">
    <source>
        <dbReference type="SAM" id="MobiDB-lite"/>
    </source>
</evidence>
<comment type="function">
    <text evidence="8">Seems to play a role in testicular function. May be a trophic hormone with a role in testicular descent in fetal life. Is a ligand for LGR8 receptor.</text>
</comment>
<evidence type="ECO:0000256" key="5">
    <source>
        <dbReference type="ARBA" id="ARBA00022685"/>
    </source>
</evidence>
<keyword evidence="7" id="KW-1015">Disulfide bond</keyword>
<organism evidence="14 15">
    <name type="scientific">Gadus morhua</name>
    <name type="common">Atlantic cod</name>
    <dbReference type="NCBI Taxonomy" id="8049"/>
    <lineage>
        <taxon>Eukaryota</taxon>
        <taxon>Metazoa</taxon>
        <taxon>Chordata</taxon>
        <taxon>Craniata</taxon>
        <taxon>Vertebrata</taxon>
        <taxon>Euteleostomi</taxon>
        <taxon>Actinopterygii</taxon>
        <taxon>Neopterygii</taxon>
        <taxon>Teleostei</taxon>
        <taxon>Neoteleostei</taxon>
        <taxon>Acanthomorphata</taxon>
        <taxon>Zeiogadaria</taxon>
        <taxon>Gadariae</taxon>
        <taxon>Gadiformes</taxon>
        <taxon>Gadoidei</taxon>
        <taxon>Gadidae</taxon>
        <taxon>Gadus</taxon>
    </lineage>
</organism>
<dbReference type="InterPro" id="IPR016179">
    <property type="entry name" value="Insulin-like"/>
</dbReference>
<feature type="compositionally biased region" description="Polar residues" evidence="11">
    <location>
        <begin position="98"/>
        <end position="118"/>
    </location>
</feature>
<keyword evidence="5" id="KW-0165">Cleavage on pair of basic residues</keyword>
<dbReference type="SUPFAM" id="SSF56994">
    <property type="entry name" value="Insulin-like"/>
    <property type="match status" value="1"/>
</dbReference>
<dbReference type="GeneTree" id="ENSGT00940000176935"/>
<keyword evidence="6 12" id="KW-0732">Signal</keyword>
<dbReference type="InterPro" id="IPR043387">
    <property type="entry name" value="INSL3/INSL4"/>
</dbReference>
<feature type="domain" description="Insulin-like" evidence="13">
    <location>
        <begin position="28"/>
        <end position="189"/>
    </location>
</feature>
<evidence type="ECO:0000256" key="9">
    <source>
        <dbReference type="ARBA" id="ARBA00032209"/>
    </source>
</evidence>
<reference evidence="14" key="2">
    <citation type="submission" date="2025-09" db="UniProtKB">
        <authorList>
            <consortium name="Ensembl"/>
        </authorList>
    </citation>
    <scope>IDENTIFICATION</scope>
</reference>
<feature type="compositionally biased region" description="Basic and acidic residues" evidence="11">
    <location>
        <begin position="135"/>
        <end position="148"/>
    </location>
</feature>
<dbReference type="OMA" id="QERIKMC"/>
<sequence>MAVINRCVLPLLVVLAAAACVTHGQERIKMCGRDLIRLAVTSCGSSRMRRSTAESQQGQLAGEWRLLVFGLNQSSGLWTLSGGGEHFYYHGLPVQEHQGPSGSTGTPLQLDQNPQTQHPKQDLKQDQNQDPNWDPNRDQDRHPDREQDPELSLVPGWYGAPYRVRRSAGRISDVCCEKGCSMRELIQFC</sequence>
<dbReference type="GO" id="GO:0007193">
    <property type="term" value="P:adenylate cyclase-inhibiting G protein-coupled receptor signaling pathway"/>
    <property type="evidence" value="ECO:0007669"/>
    <property type="project" value="TreeGrafter"/>
</dbReference>
<dbReference type="SMART" id="SM00078">
    <property type="entry name" value="IlGF"/>
    <property type="match status" value="1"/>
</dbReference>
<dbReference type="PROSITE" id="PS51257">
    <property type="entry name" value="PROKAR_LIPOPROTEIN"/>
    <property type="match status" value="1"/>
</dbReference>
<evidence type="ECO:0000256" key="12">
    <source>
        <dbReference type="SAM" id="SignalP"/>
    </source>
</evidence>
<dbReference type="PANTHER" id="PTHR10423:SF3">
    <property type="entry name" value="INSULIN-LIKE 3"/>
    <property type="match status" value="1"/>
</dbReference>
<feature type="signal peptide" evidence="12">
    <location>
        <begin position="1"/>
        <end position="24"/>
    </location>
</feature>
<dbReference type="Gene3D" id="1.10.100.10">
    <property type="entry name" value="Insulin-like"/>
    <property type="match status" value="1"/>
</dbReference>
<keyword evidence="4" id="KW-0964">Secreted</keyword>
<reference evidence="14" key="1">
    <citation type="submission" date="2025-08" db="UniProtKB">
        <authorList>
            <consortium name="Ensembl"/>
        </authorList>
    </citation>
    <scope>IDENTIFICATION</scope>
</reference>
<protein>
    <recommendedName>
        <fullName evidence="3">Insulin-like 3</fullName>
    </recommendedName>
    <alternativeName>
        <fullName evidence="10">Leydig insulin-like peptide</fullName>
    </alternativeName>
    <alternativeName>
        <fullName evidence="9">Relaxin-like factor</fullName>
    </alternativeName>
</protein>
<dbReference type="GO" id="GO:0001664">
    <property type="term" value="F:G protein-coupled receptor binding"/>
    <property type="evidence" value="ECO:0007669"/>
    <property type="project" value="TreeGrafter"/>
</dbReference>
<dbReference type="PANTHER" id="PTHR10423">
    <property type="entry name" value="INSULIN-LIKE 3"/>
    <property type="match status" value="1"/>
</dbReference>
<comment type="subcellular location">
    <subcellularLocation>
        <location evidence="1">Secreted</location>
    </subcellularLocation>
</comment>
<accession>A0A8C5C3Y9</accession>
<name>A0A8C5C3Y9_GADMO</name>
<evidence type="ECO:0000256" key="10">
    <source>
        <dbReference type="ARBA" id="ARBA00032881"/>
    </source>
</evidence>
<keyword evidence="15" id="KW-1185">Reference proteome</keyword>
<dbReference type="InterPro" id="IPR022353">
    <property type="entry name" value="Insulin_CS"/>
</dbReference>
<evidence type="ECO:0000256" key="1">
    <source>
        <dbReference type="ARBA" id="ARBA00004613"/>
    </source>
</evidence>
<dbReference type="PROSITE" id="PS00262">
    <property type="entry name" value="INSULIN"/>
    <property type="match status" value="1"/>
</dbReference>
<feature type="region of interest" description="Disordered" evidence="11">
    <location>
        <begin position="92"/>
        <end position="154"/>
    </location>
</feature>
<evidence type="ECO:0000256" key="2">
    <source>
        <dbReference type="ARBA" id="ARBA00009034"/>
    </source>
</evidence>
<dbReference type="GO" id="GO:0005615">
    <property type="term" value="C:extracellular space"/>
    <property type="evidence" value="ECO:0007669"/>
    <property type="project" value="TreeGrafter"/>
</dbReference>
<dbReference type="AlphaFoldDB" id="A0A8C5C3Y9"/>
<evidence type="ECO:0000256" key="8">
    <source>
        <dbReference type="ARBA" id="ARBA00025288"/>
    </source>
</evidence>
<evidence type="ECO:0000256" key="4">
    <source>
        <dbReference type="ARBA" id="ARBA00022525"/>
    </source>
</evidence>
<evidence type="ECO:0000256" key="7">
    <source>
        <dbReference type="ARBA" id="ARBA00023157"/>
    </source>
</evidence>
<evidence type="ECO:0000313" key="14">
    <source>
        <dbReference type="Ensembl" id="ENSGMOP00000056167.1"/>
    </source>
</evidence>
<comment type="similarity">
    <text evidence="2">Belongs to the insulin family.</text>
</comment>
<dbReference type="Ensembl" id="ENSGMOT00000076252.1">
    <property type="protein sequence ID" value="ENSGMOP00000056167.1"/>
    <property type="gene ID" value="ENSGMOG00000025259.1"/>
</dbReference>
<feature type="chain" id="PRO_5047437861" description="Insulin-like 3" evidence="12">
    <location>
        <begin position="25"/>
        <end position="189"/>
    </location>
</feature>
<evidence type="ECO:0000256" key="3">
    <source>
        <dbReference type="ARBA" id="ARBA00014427"/>
    </source>
</evidence>
<evidence type="ECO:0000259" key="13">
    <source>
        <dbReference type="SMART" id="SM00078"/>
    </source>
</evidence>
<evidence type="ECO:0000256" key="6">
    <source>
        <dbReference type="ARBA" id="ARBA00022729"/>
    </source>
</evidence>
<dbReference type="InterPro" id="IPR036438">
    <property type="entry name" value="Insulin-like_sf"/>
</dbReference>
<evidence type="ECO:0000313" key="15">
    <source>
        <dbReference type="Proteomes" id="UP000694546"/>
    </source>
</evidence>
<dbReference type="Proteomes" id="UP000694546">
    <property type="component" value="Chromosome 8"/>
</dbReference>